<dbReference type="AlphaFoldDB" id="A0A4Y2LRZ9"/>
<reference evidence="2 3" key="1">
    <citation type="journal article" date="2019" name="Sci. Rep.">
        <title>Orb-weaving spider Araneus ventricosus genome elucidates the spidroin gene catalogue.</title>
        <authorList>
            <person name="Kono N."/>
            <person name="Nakamura H."/>
            <person name="Ohtoshi R."/>
            <person name="Moran D.A.P."/>
            <person name="Shinohara A."/>
            <person name="Yoshida Y."/>
            <person name="Fujiwara M."/>
            <person name="Mori M."/>
            <person name="Tomita M."/>
            <person name="Arakawa K."/>
        </authorList>
    </citation>
    <scope>NUCLEOTIDE SEQUENCE [LARGE SCALE GENOMIC DNA]</scope>
</reference>
<evidence type="ECO:0000256" key="1">
    <source>
        <dbReference type="SAM" id="MobiDB-lite"/>
    </source>
</evidence>
<feature type="compositionally biased region" description="Low complexity" evidence="1">
    <location>
        <begin position="24"/>
        <end position="34"/>
    </location>
</feature>
<organism evidence="2 3">
    <name type="scientific">Araneus ventricosus</name>
    <name type="common">Orbweaver spider</name>
    <name type="synonym">Epeira ventricosa</name>
    <dbReference type="NCBI Taxonomy" id="182803"/>
    <lineage>
        <taxon>Eukaryota</taxon>
        <taxon>Metazoa</taxon>
        <taxon>Ecdysozoa</taxon>
        <taxon>Arthropoda</taxon>
        <taxon>Chelicerata</taxon>
        <taxon>Arachnida</taxon>
        <taxon>Araneae</taxon>
        <taxon>Araneomorphae</taxon>
        <taxon>Entelegynae</taxon>
        <taxon>Araneoidea</taxon>
        <taxon>Araneidae</taxon>
        <taxon>Araneus</taxon>
    </lineage>
</organism>
<evidence type="ECO:0000313" key="2">
    <source>
        <dbReference type="EMBL" id="GBN16783.1"/>
    </source>
</evidence>
<keyword evidence="3" id="KW-1185">Reference proteome</keyword>
<feature type="region of interest" description="Disordered" evidence="1">
    <location>
        <begin position="23"/>
        <end position="85"/>
    </location>
</feature>
<comment type="caution">
    <text evidence="2">The sequence shown here is derived from an EMBL/GenBank/DDBJ whole genome shotgun (WGS) entry which is preliminary data.</text>
</comment>
<name>A0A4Y2LRZ9_ARAVE</name>
<proteinExistence type="predicted"/>
<protein>
    <submittedName>
        <fullName evidence="2">Uncharacterized protein</fullName>
    </submittedName>
</protein>
<gene>
    <name evidence="2" type="ORF">AVEN_231368_1</name>
</gene>
<dbReference type="EMBL" id="BGPR01006183">
    <property type="protein sequence ID" value="GBN16783.1"/>
    <property type="molecule type" value="Genomic_DNA"/>
</dbReference>
<dbReference type="Proteomes" id="UP000499080">
    <property type="component" value="Unassembled WGS sequence"/>
</dbReference>
<accession>A0A4Y2LRZ9</accession>
<evidence type="ECO:0000313" key="3">
    <source>
        <dbReference type="Proteomes" id="UP000499080"/>
    </source>
</evidence>
<sequence>MYVGLLHAKSYVWCSAKFGEGLPARASASSSDSSSKLRGLSQSNPRVASKRDVNITKLPRGHSGEPRSYFCTPGRKKVKPPVGQSDCSKQFGIKEHISVLILI</sequence>